<evidence type="ECO:0008006" key="4">
    <source>
        <dbReference type="Google" id="ProtNLM"/>
    </source>
</evidence>
<keyword evidence="1" id="KW-0732">Signal</keyword>
<evidence type="ECO:0000313" key="3">
    <source>
        <dbReference type="Proteomes" id="UP000283128"/>
    </source>
</evidence>
<dbReference type="EMBL" id="RZYA01000012">
    <property type="protein sequence ID" value="RVU21980.1"/>
    <property type="molecule type" value="Genomic_DNA"/>
</dbReference>
<dbReference type="Proteomes" id="UP000283128">
    <property type="component" value="Unassembled WGS sequence"/>
</dbReference>
<name>A0A3S2WGX9_9ACTN</name>
<gene>
    <name evidence="2" type="ORF">EOT10_23725</name>
</gene>
<feature type="signal peptide" evidence="1">
    <location>
        <begin position="1"/>
        <end position="24"/>
    </location>
</feature>
<evidence type="ECO:0000256" key="1">
    <source>
        <dbReference type="SAM" id="SignalP"/>
    </source>
</evidence>
<dbReference type="RefSeq" id="WP_127830333.1">
    <property type="nucleotide sequence ID" value="NZ_RZYA01000012.1"/>
</dbReference>
<dbReference type="OrthoDB" id="4326086at2"/>
<accession>A0A3S2WGX9</accession>
<dbReference type="AlphaFoldDB" id="A0A3S2WGX9"/>
<protein>
    <recommendedName>
        <fullName evidence="4">Secreted protein</fullName>
    </recommendedName>
</protein>
<sequence length="123" mass="13496">MRLSQRGVPVIAILVLLLAVPYDAASHTARTAPHARVSDGDRRTEPFGADCRVAVTGSEVTAYCHNPYPETDAVSLHIECDRWWDIDSDGAPRPAGAAETVRLTGRCWKEVRSAWVSHARTDD</sequence>
<evidence type="ECO:0000313" key="2">
    <source>
        <dbReference type="EMBL" id="RVU21980.1"/>
    </source>
</evidence>
<reference evidence="2 3" key="1">
    <citation type="submission" date="2019-01" db="EMBL/GenBank/DDBJ databases">
        <title>Genome sequences of Streptomyces and Rhizobium isolates collected from root and soil.</title>
        <authorList>
            <person name="Chhettri S."/>
            <person name="Sevigny J.L."/>
            <person name="Sen A."/>
            <person name="Ennis N."/>
            <person name="Tisa L."/>
        </authorList>
    </citation>
    <scope>NUCLEOTIDE SEQUENCE [LARGE SCALE GENOMIC DNA]</scope>
    <source>
        <strain evidence="2 3">San01</strain>
    </source>
</reference>
<comment type="caution">
    <text evidence="2">The sequence shown here is derived from an EMBL/GenBank/DDBJ whole genome shotgun (WGS) entry which is preliminary data.</text>
</comment>
<feature type="chain" id="PRO_5018563399" description="Secreted protein" evidence="1">
    <location>
        <begin position="25"/>
        <end position="123"/>
    </location>
</feature>
<proteinExistence type="predicted"/>
<keyword evidence="3" id="KW-1185">Reference proteome</keyword>
<organism evidence="2 3">
    <name type="scientific">Streptomyces antnestii</name>
    <dbReference type="NCBI Taxonomy" id="2494256"/>
    <lineage>
        <taxon>Bacteria</taxon>
        <taxon>Bacillati</taxon>
        <taxon>Actinomycetota</taxon>
        <taxon>Actinomycetes</taxon>
        <taxon>Kitasatosporales</taxon>
        <taxon>Streptomycetaceae</taxon>
        <taxon>Streptomyces</taxon>
    </lineage>
</organism>